<name>A0A5P1ET65_ASPOF</name>
<accession>A0A5P1ET65</accession>
<organism evidence="1 2">
    <name type="scientific">Asparagus officinalis</name>
    <name type="common">Garden asparagus</name>
    <dbReference type="NCBI Taxonomy" id="4686"/>
    <lineage>
        <taxon>Eukaryota</taxon>
        <taxon>Viridiplantae</taxon>
        <taxon>Streptophyta</taxon>
        <taxon>Embryophyta</taxon>
        <taxon>Tracheophyta</taxon>
        <taxon>Spermatophyta</taxon>
        <taxon>Magnoliopsida</taxon>
        <taxon>Liliopsida</taxon>
        <taxon>Asparagales</taxon>
        <taxon>Asparagaceae</taxon>
        <taxon>Asparagoideae</taxon>
        <taxon>Asparagus</taxon>
    </lineage>
</organism>
<protein>
    <submittedName>
        <fullName evidence="1">Uncharacterized protein</fullName>
    </submittedName>
</protein>
<evidence type="ECO:0000313" key="2">
    <source>
        <dbReference type="Proteomes" id="UP000243459"/>
    </source>
</evidence>
<evidence type="ECO:0000313" key="1">
    <source>
        <dbReference type="EMBL" id="ONK67250.1"/>
    </source>
</evidence>
<dbReference type="AlphaFoldDB" id="A0A5P1ET65"/>
<dbReference type="Gramene" id="ONK67250">
    <property type="protein sequence ID" value="ONK67250"/>
    <property type="gene ID" value="A4U43_C06F18190"/>
</dbReference>
<proteinExistence type="predicted"/>
<dbReference type="Proteomes" id="UP000243459">
    <property type="component" value="Chromosome 6"/>
</dbReference>
<gene>
    <name evidence="1" type="ORF">A4U43_C06F18190</name>
</gene>
<keyword evidence="2" id="KW-1185">Reference proteome</keyword>
<reference evidence="2" key="1">
    <citation type="journal article" date="2017" name="Nat. Commun.">
        <title>The asparagus genome sheds light on the origin and evolution of a young Y chromosome.</title>
        <authorList>
            <person name="Harkess A."/>
            <person name="Zhou J."/>
            <person name="Xu C."/>
            <person name="Bowers J.E."/>
            <person name="Van der Hulst R."/>
            <person name="Ayyampalayam S."/>
            <person name="Mercati F."/>
            <person name="Riccardi P."/>
            <person name="McKain M.R."/>
            <person name="Kakrana A."/>
            <person name="Tang H."/>
            <person name="Ray J."/>
            <person name="Groenendijk J."/>
            <person name="Arikit S."/>
            <person name="Mathioni S.M."/>
            <person name="Nakano M."/>
            <person name="Shan H."/>
            <person name="Telgmann-Rauber A."/>
            <person name="Kanno A."/>
            <person name="Yue Z."/>
            <person name="Chen H."/>
            <person name="Li W."/>
            <person name="Chen Y."/>
            <person name="Xu X."/>
            <person name="Zhang Y."/>
            <person name="Luo S."/>
            <person name="Chen H."/>
            <person name="Gao J."/>
            <person name="Mao Z."/>
            <person name="Pires J.C."/>
            <person name="Luo M."/>
            <person name="Kudrna D."/>
            <person name="Wing R.A."/>
            <person name="Meyers B.C."/>
            <person name="Yi K."/>
            <person name="Kong H."/>
            <person name="Lavrijsen P."/>
            <person name="Sunseri F."/>
            <person name="Falavigna A."/>
            <person name="Ye Y."/>
            <person name="Leebens-Mack J.H."/>
            <person name="Chen G."/>
        </authorList>
    </citation>
    <scope>NUCLEOTIDE SEQUENCE [LARGE SCALE GENOMIC DNA]</scope>
    <source>
        <strain evidence="2">cv. DH0086</strain>
    </source>
</reference>
<sequence length="109" mass="12580">MSLRHQSYLSTSRRVARALRWCSFAVALRQCGRALLRHRDKLVVASWRPGRASDLSKERADLSKERAAAMKRRGDLVAALRCRAGRALQRWSFHECQILTKESMRVKKS</sequence>
<dbReference type="EMBL" id="CM007386">
    <property type="protein sequence ID" value="ONK67250.1"/>
    <property type="molecule type" value="Genomic_DNA"/>
</dbReference>